<keyword evidence="2" id="KW-1185">Reference proteome</keyword>
<sequence>MTLSWTYHTFKPDAFQIAKLQDISSAHSLPVWFSQTESFAAVKEEAGQMPGFESLLQVGP</sequence>
<name>A0A127JUV4_9BURK</name>
<gene>
    <name evidence="1" type="ORF">UC35_13285</name>
</gene>
<reference evidence="1 2" key="1">
    <citation type="journal article" date="2014" name="Int. J. Syst. Evol. Microbiol.">
        <title>Ramlibacter solisilvae sp. nov., isolated from forest soil, and emended description of the genus Ramlibacter.</title>
        <authorList>
            <person name="Lee H.J."/>
            <person name="Lee S.H."/>
            <person name="Lee S.S."/>
            <person name="Lee J.S."/>
            <person name="Kim Y."/>
            <person name="Kim S.C."/>
            <person name="Jeon C.O."/>
        </authorList>
    </citation>
    <scope>NUCLEOTIDE SEQUENCE [LARGE SCALE GENOMIC DNA]</scope>
    <source>
        <strain evidence="1 2">5-10</strain>
    </source>
</reference>
<organism evidence="1 2">
    <name type="scientific">Ramlibacter tataouinensis</name>
    <dbReference type="NCBI Taxonomy" id="94132"/>
    <lineage>
        <taxon>Bacteria</taxon>
        <taxon>Pseudomonadati</taxon>
        <taxon>Pseudomonadota</taxon>
        <taxon>Betaproteobacteria</taxon>
        <taxon>Burkholderiales</taxon>
        <taxon>Comamonadaceae</taxon>
        <taxon>Ramlibacter</taxon>
    </lineage>
</organism>
<protein>
    <submittedName>
        <fullName evidence="1">Uncharacterized protein</fullName>
    </submittedName>
</protein>
<evidence type="ECO:0000313" key="2">
    <source>
        <dbReference type="Proteomes" id="UP000070433"/>
    </source>
</evidence>
<proteinExistence type="predicted"/>
<dbReference type="Proteomes" id="UP000070433">
    <property type="component" value="Chromosome"/>
</dbReference>
<accession>A0A127JUV4</accession>
<evidence type="ECO:0000313" key="1">
    <source>
        <dbReference type="EMBL" id="AMO23674.1"/>
    </source>
</evidence>
<dbReference type="AlphaFoldDB" id="A0A127JUV4"/>
<dbReference type="EMBL" id="CP010951">
    <property type="protein sequence ID" value="AMO23674.1"/>
    <property type="molecule type" value="Genomic_DNA"/>
</dbReference>